<accession>A0A848DCS9</accession>
<keyword evidence="1" id="KW-0805">Transcription regulation</keyword>
<dbReference type="PROSITE" id="PS50043">
    <property type="entry name" value="HTH_LUXR_2"/>
    <property type="match status" value="1"/>
</dbReference>
<dbReference type="AlphaFoldDB" id="A0A848DCS9"/>
<evidence type="ECO:0000256" key="3">
    <source>
        <dbReference type="ARBA" id="ARBA00023163"/>
    </source>
</evidence>
<dbReference type="GO" id="GO:0003677">
    <property type="term" value="F:DNA binding"/>
    <property type="evidence" value="ECO:0007669"/>
    <property type="project" value="UniProtKB-KW"/>
</dbReference>
<comment type="caution">
    <text evidence="6">The sequence shown here is derived from an EMBL/GenBank/DDBJ whole genome shotgun (WGS) entry which is preliminary data.</text>
</comment>
<sequence>MTDSVRARPCQAGSRPAGASRHLPDLVTGQRRHRPWTQAPTTAGPGCSPRPGRRWANLAGTAASRPGPGAPGWAVAELPPGGPQVVAEVAGIAAAPASFEERAAALLGSLYPVVPFQAGWIALLDPERCRMVPLASPGYDDTARAYLTSPASVAEIELLGLDRARPPMRLRDFPVPPAEVRGWAEYLRPAGFREGLGVGLFAPDGRYLGQLTLNTESAANPTDAARDLIGTLAPMIAHAVDPLRTITAAAGLVRGATAGVVLTRSGQALPLPGLGAHPLLGAGSGLLAVAARLADGRAHAVFLCPLAGPDPAGGHVRVTVLGCPTQSPHHLVAAVVLAPAPDLRGLTPRELQILGLLIEGWTNARIAAELVVAPRTVAAHVEHILAKLDAGTRALAAVRALGQGLYVPPELTGIWP</sequence>
<evidence type="ECO:0000259" key="5">
    <source>
        <dbReference type="PROSITE" id="PS50043"/>
    </source>
</evidence>
<dbReference type="PANTHER" id="PTHR44688">
    <property type="entry name" value="DNA-BINDING TRANSCRIPTIONAL ACTIVATOR DEVR_DOSR"/>
    <property type="match status" value="1"/>
</dbReference>
<evidence type="ECO:0000256" key="4">
    <source>
        <dbReference type="SAM" id="MobiDB-lite"/>
    </source>
</evidence>
<dbReference type="SMART" id="SM00421">
    <property type="entry name" value="HTH_LUXR"/>
    <property type="match status" value="1"/>
</dbReference>
<dbReference type="Pfam" id="PF00196">
    <property type="entry name" value="GerE"/>
    <property type="match status" value="1"/>
</dbReference>
<evidence type="ECO:0000256" key="1">
    <source>
        <dbReference type="ARBA" id="ARBA00023015"/>
    </source>
</evidence>
<dbReference type="EMBL" id="JAAXKZ010000004">
    <property type="protein sequence ID" value="NMH90396.1"/>
    <property type="molecule type" value="Genomic_DNA"/>
</dbReference>
<reference evidence="6 7" key="1">
    <citation type="submission" date="2020-04" db="EMBL/GenBank/DDBJ databases">
        <authorList>
            <person name="Klaysubun C."/>
            <person name="Duangmal K."/>
            <person name="Lipun K."/>
        </authorList>
    </citation>
    <scope>NUCLEOTIDE SEQUENCE [LARGE SCALE GENOMIC DNA]</scope>
    <source>
        <strain evidence="6 7">DSM 45300</strain>
    </source>
</reference>
<evidence type="ECO:0000313" key="7">
    <source>
        <dbReference type="Proteomes" id="UP000586918"/>
    </source>
</evidence>
<protein>
    <submittedName>
        <fullName evidence="6">Helix-turn-helix transcriptional regulator</fullName>
    </submittedName>
</protein>
<organism evidence="6 7">
    <name type="scientific">Pseudonocardia bannensis</name>
    <dbReference type="NCBI Taxonomy" id="630973"/>
    <lineage>
        <taxon>Bacteria</taxon>
        <taxon>Bacillati</taxon>
        <taxon>Actinomycetota</taxon>
        <taxon>Actinomycetes</taxon>
        <taxon>Pseudonocardiales</taxon>
        <taxon>Pseudonocardiaceae</taxon>
        <taxon>Pseudonocardia</taxon>
    </lineage>
</organism>
<keyword evidence="2" id="KW-0238">DNA-binding</keyword>
<evidence type="ECO:0000313" key="6">
    <source>
        <dbReference type="EMBL" id="NMH90396.1"/>
    </source>
</evidence>
<gene>
    <name evidence="6" type="ORF">HF519_02070</name>
</gene>
<dbReference type="InterPro" id="IPR036388">
    <property type="entry name" value="WH-like_DNA-bd_sf"/>
</dbReference>
<dbReference type="Gene3D" id="3.30.450.40">
    <property type="match status" value="1"/>
</dbReference>
<dbReference type="PANTHER" id="PTHR44688:SF16">
    <property type="entry name" value="DNA-BINDING TRANSCRIPTIONAL ACTIVATOR DEVR_DOSR"/>
    <property type="match status" value="1"/>
</dbReference>
<proteinExistence type="predicted"/>
<feature type="region of interest" description="Disordered" evidence="4">
    <location>
        <begin position="1"/>
        <end position="69"/>
    </location>
</feature>
<dbReference type="Proteomes" id="UP000586918">
    <property type="component" value="Unassembled WGS sequence"/>
</dbReference>
<evidence type="ECO:0000256" key="2">
    <source>
        <dbReference type="ARBA" id="ARBA00023125"/>
    </source>
</evidence>
<dbReference type="PRINTS" id="PR00038">
    <property type="entry name" value="HTHLUXR"/>
</dbReference>
<keyword evidence="7" id="KW-1185">Reference proteome</keyword>
<dbReference type="GO" id="GO:0006355">
    <property type="term" value="P:regulation of DNA-templated transcription"/>
    <property type="evidence" value="ECO:0007669"/>
    <property type="project" value="InterPro"/>
</dbReference>
<dbReference type="InterPro" id="IPR029016">
    <property type="entry name" value="GAF-like_dom_sf"/>
</dbReference>
<feature type="domain" description="HTH luxR-type" evidence="5">
    <location>
        <begin position="339"/>
        <end position="404"/>
    </location>
</feature>
<dbReference type="InterPro" id="IPR000792">
    <property type="entry name" value="Tscrpt_reg_LuxR_C"/>
</dbReference>
<name>A0A848DCS9_9PSEU</name>
<dbReference type="PROSITE" id="PS00622">
    <property type="entry name" value="HTH_LUXR_1"/>
    <property type="match status" value="1"/>
</dbReference>
<dbReference type="SUPFAM" id="SSF46894">
    <property type="entry name" value="C-terminal effector domain of the bipartite response regulators"/>
    <property type="match status" value="1"/>
</dbReference>
<dbReference type="Gene3D" id="1.10.10.10">
    <property type="entry name" value="Winged helix-like DNA-binding domain superfamily/Winged helix DNA-binding domain"/>
    <property type="match status" value="1"/>
</dbReference>
<keyword evidence="3" id="KW-0804">Transcription</keyword>
<dbReference type="CDD" id="cd06170">
    <property type="entry name" value="LuxR_C_like"/>
    <property type="match status" value="1"/>
</dbReference>
<dbReference type="SUPFAM" id="SSF55781">
    <property type="entry name" value="GAF domain-like"/>
    <property type="match status" value="1"/>
</dbReference>
<dbReference type="InterPro" id="IPR016032">
    <property type="entry name" value="Sig_transdc_resp-reg_C-effctor"/>
</dbReference>